<keyword evidence="1" id="KW-0378">Hydrolase</keyword>
<dbReference type="Proteomes" id="UP000198855">
    <property type="component" value="Unassembled WGS sequence"/>
</dbReference>
<name>A0A1I1U8I5_9BACL</name>
<dbReference type="PRINTS" id="PR01002">
    <property type="entry name" value="FLGFLGJ"/>
</dbReference>
<dbReference type="Pfam" id="PF01832">
    <property type="entry name" value="Glucosaminidase"/>
    <property type="match status" value="1"/>
</dbReference>
<dbReference type="SMART" id="SM00047">
    <property type="entry name" value="LYZ2"/>
    <property type="match status" value="1"/>
</dbReference>
<evidence type="ECO:0000313" key="4">
    <source>
        <dbReference type="Proteomes" id="UP000198855"/>
    </source>
</evidence>
<dbReference type="GO" id="GO:0004040">
    <property type="term" value="F:amidase activity"/>
    <property type="evidence" value="ECO:0007669"/>
    <property type="project" value="InterPro"/>
</dbReference>
<keyword evidence="3" id="KW-0969">Cilium</keyword>
<proteinExistence type="predicted"/>
<accession>A0A1I1U8I5</accession>
<sequence length="262" mass="28424">MIATLTRSQFIAALVPTVQQVRREGSSLLPSVRLAQCILETGGVIHPWYNLGGIKVGGGTPNPYWHGEAVVRGTWEVVDGTQVSMNSAFRVYNSVYHFMKDQDLLFATNRYIRVRAAITPEQQANMLYVSGYATDPAYPNKLITLINQYMLKQYDHAFASSPATSMFRTSQMVPILVDGLVASVGHYDAGTTWVAARALGESLGAVIGWTGGKVTVNGQALDSRLDISTGYVAVRDLAAALNRKAVWEQATQTVTLAAADLP</sequence>
<keyword evidence="3" id="KW-0966">Cell projection</keyword>
<evidence type="ECO:0000259" key="2">
    <source>
        <dbReference type="SMART" id="SM00047"/>
    </source>
</evidence>
<dbReference type="PANTHER" id="PTHR33308">
    <property type="entry name" value="PEPTIDOGLYCAN HYDROLASE FLGJ"/>
    <property type="match status" value="1"/>
</dbReference>
<reference evidence="4" key="1">
    <citation type="submission" date="2016-10" db="EMBL/GenBank/DDBJ databases">
        <authorList>
            <person name="Varghese N."/>
            <person name="Submissions S."/>
        </authorList>
    </citation>
    <scope>NUCLEOTIDE SEQUENCE [LARGE SCALE GENOMIC DNA]</scope>
    <source>
        <strain evidence="4">CGMCC 1.10784</strain>
    </source>
</reference>
<evidence type="ECO:0000313" key="3">
    <source>
        <dbReference type="EMBL" id="SFD67181.1"/>
    </source>
</evidence>
<dbReference type="STRING" id="1045775.SAMN05216378_0926"/>
<dbReference type="PANTHER" id="PTHR33308:SF9">
    <property type="entry name" value="PEPTIDOGLYCAN HYDROLASE FLGJ"/>
    <property type="match status" value="1"/>
</dbReference>
<dbReference type="EMBL" id="FOMT01000001">
    <property type="protein sequence ID" value="SFD67181.1"/>
    <property type="molecule type" value="Genomic_DNA"/>
</dbReference>
<gene>
    <name evidence="3" type="ORF">SAMN05216378_0926</name>
</gene>
<feature type="domain" description="Mannosyl-glycoprotein endo-beta-N-acetylglucosamidase-like" evidence="2">
    <location>
        <begin position="2"/>
        <end position="155"/>
    </location>
</feature>
<keyword evidence="3" id="KW-0282">Flagellum</keyword>
<organism evidence="3 4">
    <name type="scientific">Paenibacillus catalpae</name>
    <dbReference type="NCBI Taxonomy" id="1045775"/>
    <lineage>
        <taxon>Bacteria</taxon>
        <taxon>Bacillati</taxon>
        <taxon>Bacillota</taxon>
        <taxon>Bacilli</taxon>
        <taxon>Bacillales</taxon>
        <taxon>Paenibacillaceae</taxon>
        <taxon>Paenibacillus</taxon>
    </lineage>
</organism>
<protein>
    <submittedName>
        <fullName evidence="3">Flagellar protein FlgJ</fullName>
    </submittedName>
</protein>
<dbReference type="Gene3D" id="4.10.80.30">
    <property type="entry name" value="DNA polymerase, domain 6"/>
    <property type="match status" value="1"/>
</dbReference>
<dbReference type="AlphaFoldDB" id="A0A1I1U8I5"/>
<dbReference type="InterPro" id="IPR002901">
    <property type="entry name" value="MGlyc_endo_b_GlcNAc-like_dom"/>
</dbReference>
<evidence type="ECO:0000256" key="1">
    <source>
        <dbReference type="ARBA" id="ARBA00022801"/>
    </source>
</evidence>
<dbReference type="Gene3D" id="1.10.530.10">
    <property type="match status" value="1"/>
</dbReference>
<dbReference type="InterPro" id="IPR051056">
    <property type="entry name" value="Glycosyl_Hydrolase_73"/>
</dbReference>
<keyword evidence="4" id="KW-1185">Reference proteome</keyword>